<gene>
    <name evidence="14" type="ORF">WA026_000237</name>
</gene>
<keyword evidence="5 12" id="KW-0812">Transmembrane</keyword>
<sequence length="324" mass="37637">MEDTTYSLQETIYMYGYDGIVFNNVLNITEKYYMQLGRCYTFQTNESATKLTIDGGIFFYFDFDNINTTHLLPDLKHSAEGLYIFIHDAMEVIADLKYQKKTYSQSISLEAGELLYAALDIKVFHTVDRSNDHCESNENYSQSKCIRNCLHNKIMEEFNCSLPWLKGDKIYPRCNNSEVIDDITSTINNKRTEYISTCNCPVSCHLYFYCQKIVKRKPYDVRKRSLLSLYYDSSIVTVVQEAVSYNWYSLIADLGGSLGLFLGLSVIGFIEIIEACFSFLFKKRRQKLDREEYITSIKDQRIIGTLIRNFASRNCTEEKTVISK</sequence>
<dbReference type="Gene3D" id="1.10.287.770">
    <property type="entry name" value="YojJ-like"/>
    <property type="match status" value="1"/>
</dbReference>
<keyword evidence="8 12" id="KW-0406">Ion transport</keyword>
<dbReference type="PANTHER" id="PTHR11690:SF248">
    <property type="entry name" value="PICKPOCKET 17, ISOFORM A"/>
    <property type="match status" value="1"/>
</dbReference>
<dbReference type="Pfam" id="PF00858">
    <property type="entry name" value="ASC"/>
    <property type="match status" value="1"/>
</dbReference>
<dbReference type="PANTHER" id="PTHR11690">
    <property type="entry name" value="AMILORIDE-SENSITIVE SODIUM CHANNEL-RELATED"/>
    <property type="match status" value="1"/>
</dbReference>
<reference evidence="14 15" key="1">
    <citation type="submission" date="2023-03" db="EMBL/GenBank/DDBJ databases">
        <title>Genome insight into feeding habits of ladybird beetles.</title>
        <authorList>
            <person name="Li H.-S."/>
            <person name="Huang Y.-H."/>
            <person name="Pang H."/>
        </authorList>
    </citation>
    <scope>NUCLEOTIDE SEQUENCE [LARGE SCALE GENOMIC DNA]</scope>
    <source>
        <strain evidence="14">SYSU_2023b</strain>
        <tissue evidence="14">Whole body</tissue>
    </source>
</reference>
<comment type="caution">
    <text evidence="14">The sequence shown here is derived from an EMBL/GenBank/DDBJ whole genome shotgun (WGS) entry which is preliminary data.</text>
</comment>
<dbReference type="Proteomes" id="UP001431783">
    <property type="component" value="Unassembled WGS sequence"/>
</dbReference>
<comment type="similarity">
    <text evidence="2 12">Belongs to the amiloride-sensitive sodium channel (TC 1.A.6) family.</text>
</comment>
<evidence type="ECO:0000313" key="14">
    <source>
        <dbReference type="EMBL" id="KAK9887937.1"/>
    </source>
</evidence>
<evidence type="ECO:0000256" key="9">
    <source>
        <dbReference type="ARBA" id="ARBA00023136"/>
    </source>
</evidence>
<evidence type="ECO:0000256" key="11">
    <source>
        <dbReference type="ARBA" id="ARBA00023303"/>
    </source>
</evidence>
<organism evidence="14 15">
    <name type="scientific">Henosepilachna vigintioctopunctata</name>
    <dbReference type="NCBI Taxonomy" id="420089"/>
    <lineage>
        <taxon>Eukaryota</taxon>
        <taxon>Metazoa</taxon>
        <taxon>Ecdysozoa</taxon>
        <taxon>Arthropoda</taxon>
        <taxon>Hexapoda</taxon>
        <taxon>Insecta</taxon>
        <taxon>Pterygota</taxon>
        <taxon>Neoptera</taxon>
        <taxon>Endopterygota</taxon>
        <taxon>Coleoptera</taxon>
        <taxon>Polyphaga</taxon>
        <taxon>Cucujiformia</taxon>
        <taxon>Coccinelloidea</taxon>
        <taxon>Coccinellidae</taxon>
        <taxon>Epilachninae</taxon>
        <taxon>Epilachnini</taxon>
        <taxon>Henosepilachna</taxon>
    </lineage>
</organism>
<proteinExistence type="inferred from homology"/>
<evidence type="ECO:0000256" key="4">
    <source>
        <dbReference type="ARBA" id="ARBA00022461"/>
    </source>
</evidence>
<evidence type="ECO:0000256" key="12">
    <source>
        <dbReference type="RuleBase" id="RU000679"/>
    </source>
</evidence>
<evidence type="ECO:0000256" key="8">
    <source>
        <dbReference type="ARBA" id="ARBA00023065"/>
    </source>
</evidence>
<dbReference type="AlphaFoldDB" id="A0AAW1UWY4"/>
<protein>
    <submittedName>
        <fullName evidence="14">Uncharacterized protein</fullName>
    </submittedName>
</protein>
<evidence type="ECO:0000256" key="5">
    <source>
        <dbReference type="ARBA" id="ARBA00022692"/>
    </source>
</evidence>
<keyword evidence="11 12" id="KW-0407">Ion channel</keyword>
<evidence type="ECO:0000256" key="3">
    <source>
        <dbReference type="ARBA" id="ARBA00022448"/>
    </source>
</evidence>
<keyword evidence="3 12" id="KW-0813">Transport</keyword>
<dbReference type="PRINTS" id="PR01078">
    <property type="entry name" value="AMINACHANNEL"/>
</dbReference>
<evidence type="ECO:0000256" key="7">
    <source>
        <dbReference type="ARBA" id="ARBA00023053"/>
    </source>
</evidence>
<evidence type="ECO:0000256" key="2">
    <source>
        <dbReference type="ARBA" id="ARBA00007193"/>
    </source>
</evidence>
<dbReference type="InterPro" id="IPR001873">
    <property type="entry name" value="ENaC"/>
</dbReference>
<dbReference type="EMBL" id="JARQZJ010000121">
    <property type="protein sequence ID" value="KAK9887937.1"/>
    <property type="molecule type" value="Genomic_DNA"/>
</dbReference>
<evidence type="ECO:0000256" key="1">
    <source>
        <dbReference type="ARBA" id="ARBA00004141"/>
    </source>
</evidence>
<keyword evidence="9 13" id="KW-0472">Membrane</keyword>
<keyword evidence="10 12" id="KW-0739">Sodium transport</keyword>
<dbReference type="GO" id="GO:0005886">
    <property type="term" value="C:plasma membrane"/>
    <property type="evidence" value="ECO:0007669"/>
    <property type="project" value="TreeGrafter"/>
</dbReference>
<feature type="transmembrane region" description="Helical" evidence="13">
    <location>
        <begin position="260"/>
        <end position="281"/>
    </location>
</feature>
<evidence type="ECO:0000313" key="15">
    <source>
        <dbReference type="Proteomes" id="UP001431783"/>
    </source>
</evidence>
<evidence type="ECO:0000256" key="6">
    <source>
        <dbReference type="ARBA" id="ARBA00022989"/>
    </source>
</evidence>
<keyword evidence="6 13" id="KW-1133">Transmembrane helix</keyword>
<evidence type="ECO:0000256" key="13">
    <source>
        <dbReference type="SAM" id="Phobius"/>
    </source>
</evidence>
<keyword evidence="7" id="KW-0915">Sodium</keyword>
<keyword evidence="15" id="KW-1185">Reference proteome</keyword>
<name>A0AAW1UWY4_9CUCU</name>
<evidence type="ECO:0000256" key="10">
    <source>
        <dbReference type="ARBA" id="ARBA00023201"/>
    </source>
</evidence>
<accession>A0AAW1UWY4</accession>
<dbReference type="GO" id="GO:0015280">
    <property type="term" value="F:ligand-gated sodium channel activity"/>
    <property type="evidence" value="ECO:0007669"/>
    <property type="project" value="TreeGrafter"/>
</dbReference>
<comment type="subcellular location">
    <subcellularLocation>
        <location evidence="1">Membrane</location>
        <topology evidence="1">Multi-pass membrane protein</topology>
    </subcellularLocation>
</comment>
<keyword evidence="4 12" id="KW-0894">Sodium channel</keyword>
<dbReference type="Gene3D" id="1.10.287.820">
    <property type="entry name" value="Acid-sensing ion channel domain"/>
    <property type="match status" value="1"/>
</dbReference>